<dbReference type="InterPro" id="IPR011250">
    <property type="entry name" value="OMP/PagP_B-barrel"/>
</dbReference>
<evidence type="ECO:0000256" key="1">
    <source>
        <dbReference type="SAM" id="MobiDB-lite"/>
    </source>
</evidence>
<dbReference type="InterPro" id="IPR018759">
    <property type="entry name" value="BBP2_2"/>
</dbReference>
<dbReference type="RefSeq" id="WP_207255695.1">
    <property type="nucleotide sequence ID" value="NZ_JAFMPP010000001.1"/>
</dbReference>
<feature type="compositionally biased region" description="Polar residues" evidence="1">
    <location>
        <begin position="98"/>
        <end position="125"/>
    </location>
</feature>
<evidence type="ECO:0000256" key="2">
    <source>
        <dbReference type="SAM" id="SignalP"/>
    </source>
</evidence>
<dbReference type="EMBL" id="JAFMPP010000001">
    <property type="protein sequence ID" value="MBO0661048.1"/>
    <property type="molecule type" value="Genomic_DNA"/>
</dbReference>
<sequence>MRDRAGRTVTRLLLGAAGAAATVSVSVALAQTMSDGQLRQTVDESPTTLRLADPYADLIRQLGAYDERNPVAPSDQGKNPETLRQIPTPRDDAADGDGTSSPTTGPDVQAPPKTTFNLLDGTSTLAPLDDGTSLPAQRTNRAQTPSTRLDQERTGGVTPGDDQTPANETSRPDRQTVADRARSGALPQPSNPTLGVGITGETLPASSALRTNQAAEALDRARRLKKAGDDDPFGPVGIRVGSSVLYPELIQTLGVSNNIDNDQKRAEGAFSETVLSSRLVSDWSSNAAEFNTRLAYRRNFAGDTPSDPSASADGRLRLDISHQTTATLRGAIDYQREDYSDVFNSGTSGTSDTGKADIFSGSLAGEVSHDFNPISVTGTLTAARKSYSNLPAGSADDDYTTLTAALRTGFNVSPTLKPFVEASASRRTFDDADPLGATGPDRNAWLPALRTGVAVDITEKLRGELALGYAWRISDDKSVPRIGAPTLDANLVWSPHRGTDLTLAARTSFEPDLNGRSASTTYDTSLALAHTLNARTTLTAAARLSYENSTIEDNDKLLLSGEAGFTYWLNRQMAFNASYEHRRALAVLPGNRYSADTVKLGVTLQR</sequence>
<dbReference type="AlphaFoldDB" id="A0A939FVY1"/>
<name>A0A939FVY1_9HYPH</name>
<feature type="compositionally biased region" description="Basic and acidic residues" evidence="1">
    <location>
        <begin position="170"/>
        <end position="182"/>
    </location>
</feature>
<feature type="region of interest" description="Disordered" evidence="1">
    <location>
        <begin position="67"/>
        <end position="200"/>
    </location>
</feature>
<gene>
    <name evidence="3" type="ORF">J1C48_00540</name>
</gene>
<evidence type="ECO:0000313" key="3">
    <source>
        <dbReference type="EMBL" id="MBO0661048.1"/>
    </source>
</evidence>
<keyword evidence="4" id="KW-1185">Reference proteome</keyword>
<accession>A0A939FVY1</accession>
<dbReference type="Proteomes" id="UP000664122">
    <property type="component" value="Unassembled WGS sequence"/>
</dbReference>
<organism evidence="3 4">
    <name type="scientific">Jiella flava</name>
    <dbReference type="NCBI Taxonomy" id="2816857"/>
    <lineage>
        <taxon>Bacteria</taxon>
        <taxon>Pseudomonadati</taxon>
        <taxon>Pseudomonadota</taxon>
        <taxon>Alphaproteobacteria</taxon>
        <taxon>Hyphomicrobiales</taxon>
        <taxon>Aurantimonadaceae</taxon>
        <taxon>Jiella</taxon>
    </lineage>
</organism>
<protein>
    <submittedName>
        <fullName evidence="3">Outer membrane beta-barrel protein</fullName>
    </submittedName>
</protein>
<dbReference type="SUPFAM" id="SSF56925">
    <property type="entry name" value="OMPA-like"/>
    <property type="match status" value="1"/>
</dbReference>
<keyword evidence="2" id="KW-0732">Signal</keyword>
<evidence type="ECO:0000313" key="4">
    <source>
        <dbReference type="Proteomes" id="UP000664122"/>
    </source>
</evidence>
<feature type="signal peptide" evidence="2">
    <location>
        <begin position="1"/>
        <end position="30"/>
    </location>
</feature>
<dbReference type="Pfam" id="PF10082">
    <property type="entry name" value="BBP2_2"/>
    <property type="match status" value="1"/>
</dbReference>
<comment type="caution">
    <text evidence="3">The sequence shown here is derived from an EMBL/GenBank/DDBJ whole genome shotgun (WGS) entry which is preliminary data.</text>
</comment>
<feature type="chain" id="PRO_5037368924" evidence="2">
    <location>
        <begin position="31"/>
        <end position="606"/>
    </location>
</feature>
<reference evidence="3" key="1">
    <citation type="submission" date="2021-03" db="EMBL/GenBank/DDBJ databases">
        <title>Whole genome sequence of Jiella sp. CQZ9-1.</title>
        <authorList>
            <person name="Tuo L."/>
        </authorList>
    </citation>
    <scope>NUCLEOTIDE SEQUENCE</scope>
    <source>
        <strain evidence="3">CQZ9-1</strain>
    </source>
</reference>
<feature type="compositionally biased region" description="Polar residues" evidence="1">
    <location>
        <begin position="134"/>
        <end position="148"/>
    </location>
</feature>
<proteinExistence type="predicted"/>